<evidence type="ECO:0000256" key="4">
    <source>
        <dbReference type="ARBA" id="ARBA00023163"/>
    </source>
</evidence>
<dbReference type="SUPFAM" id="SSF53850">
    <property type="entry name" value="Periplasmic binding protein-like II"/>
    <property type="match status" value="1"/>
</dbReference>
<dbReference type="Gene3D" id="1.10.10.10">
    <property type="entry name" value="Winged helix-like DNA-binding domain superfamily/Winged helix DNA-binding domain"/>
    <property type="match status" value="1"/>
</dbReference>
<evidence type="ECO:0000313" key="7">
    <source>
        <dbReference type="Proteomes" id="UP000182652"/>
    </source>
</evidence>
<evidence type="ECO:0000256" key="3">
    <source>
        <dbReference type="ARBA" id="ARBA00023125"/>
    </source>
</evidence>
<evidence type="ECO:0000259" key="5">
    <source>
        <dbReference type="PROSITE" id="PS50931"/>
    </source>
</evidence>
<dbReference type="InterPro" id="IPR036390">
    <property type="entry name" value="WH_DNA-bd_sf"/>
</dbReference>
<accession>A0A1H4NPL8</accession>
<keyword evidence="7" id="KW-1185">Reference proteome</keyword>
<dbReference type="RefSeq" id="WP_066210647.1">
    <property type="nucleotide sequence ID" value="NZ_FNSN01000003.1"/>
</dbReference>
<dbReference type="PANTHER" id="PTHR30346:SF29">
    <property type="entry name" value="LYSR SUBSTRATE-BINDING"/>
    <property type="match status" value="1"/>
</dbReference>
<keyword evidence="2" id="KW-0805">Transcription regulation</keyword>
<evidence type="ECO:0000256" key="1">
    <source>
        <dbReference type="ARBA" id="ARBA00009437"/>
    </source>
</evidence>
<feature type="domain" description="HTH lysR-type" evidence="5">
    <location>
        <begin position="1"/>
        <end position="58"/>
    </location>
</feature>
<dbReference type="InterPro" id="IPR000847">
    <property type="entry name" value="LysR_HTH_N"/>
</dbReference>
<sequence>MIDVRLITLRVFGQCGTIGATAELTGYSPSAVSAQLRELQRVLGMQLLTKDGRGLRLTTTGRILVAGSDALIAEWERLRAAAMEAGDQVQSHFGLGGFSTAAAHLLAPLAATLRSTRPLVDVQVLEADPARCFDLLVAERIDLAVIIAMQSEAQEEDQRFEKTVLLDDPLDVIVPADHPLASRDVVTLEELASEPWITEAVGSTYHSLFTAAFTAVGVTPRIAHEASEWETMIAFVGAGLGVGLLPRLAPLRGAENVVRLRITGKGRPSRRIIAVARRGSLGSPLIQESLGILQASAHQILTARLDEED</sequence>
<dbReference type="GO" id="GO:0003700">
    <property type="term" value="F:DNA-binding transcription factor activity"/>
    <property type="evidence" value="ECO:0007669"/>
    <property type="project" value="InterPro"/>
</dbReference>
<reference evidence="6 7" key="1">
    <citation type="submission" date="2016-10" db="EMBL/GenBank/DDBJ databases">
        <authorList>
            <person name="de Groot N.N."/>
        </authorList>
    </citation>
    <scope>NUCLEOTIDE SEQUENCE [LARGE SCALE GENOMIC DNA]</scope>
    <source>
        <strain evidence="6 7">DSM 10495</strain>
    </source>
</reference>
<protein>
    <submittedName>
        <fullName evidence="6">DNA-binding transcriptional regulator, LysR family</fullName>
    </submittedName>
</protein>
<dbReference type="InterPro" id="IPR036388">
    <property type="entry name" value="WH-like_DNA-bd_sf"/>
</dbReference>
<dbReference type="InterPro" id="IPR005119">
    <property type="entry name" value="LysR_subst-bd"/>
</dbReference>
<dbReference type="STRING" id="156980.SAMN04489745_1734"/>
<comment type="similarity">
    <text evidence="1">Belongs to the LysR transcriptional regulatory family.</text>
</comment>
<dbReference type="GO" id="GO:0032993">
    <property type="term" value="C:protein-DNA complex"/>
    <property type="evidence" value="ECO:0007669"/>
    <property type="project" value="TreeGrafter"/>
</dbReference>
<dbReference type="GO" id="GO:0003677">
    <property type="term" value="F:DNA binding"/>
    <property type="evidence" value="ECO:0007669"/>
    <property type="project" value="UniProtKB-KW"/>
</dbReference>
<evidence type="ECO:0000256" key="2">
    <source>
        <dbReference type="ARBA" id="ARBA00023015"/>
    </source>
</evidence>
<dbReference type="AlphaFoldDB" id="A0A1H4NPL8"/>
<organism evidence="6 7">
    <name type="scientific">Arthrobacter woluwensis</name>
    <dbReference type="NCBI Taxonomy" id="156980"/>
    <lineage>
        <taxon>Bacteria</taxon>
        <taxon>Bacillati</taxon>
        <taxon>Actinomycetota</taxon>
        <taxon>Actinomycetes</taxon>
        <taxon>Micrococcales</taxon>
        <taxon>Micrococcaceae</taxon>
        <taxon>Arthrobacter</taxon>
    </lineage>
</organism>
<dbReference type="PANTHER" id="PTHR30346">
    <property type="entry name" value="TRANSCRIPTIONAL DUAL REGULATOR HCAR-RELATED"/>
    <property type="match status" value="1"/>
</dbReference>
<keyword evidence="3 6" id="KW-0238">DNA-binding</keyword>
<dbReference type="EMBL" id="FNSN01000003">
    <property type="protein sequence ID" value="SEB97120.1"/>
    <property type="molecule type" value="Genomic_DNA"/>
</dbReference>
<keyword evidence="4" id="KW-0804">Transcription</keyword>
<dbReference type="PROSITE" id="PS50931">
    <property type="entry name" value="HTH_LYSR"/>
    <property type="match status" value="1"/>
</dbReference>
<evidence type="ECO:0000313" key="6">
    <source>
        <dbReference type="EMBL" id="SEB97120.1"/>
    </source>
</evidence>
<gene>
    <name evidence="6" type="ORF">SAMN04489745_1734</name>
</gene>
<dbReference type="SUPFAM" id="SSF46785">
    <property type="entry name" value="Winged helix' DNA-binding domain"/>
    <property type="match status" value="1"/>
</dbReference>
<dbReference type="Pfam" id="PF03466">
    <property type="entry name" value="LysR_substrate"/>
    <property type="match status" value="1"/>
</dbReference>
<dbReference type="Pfam" id="PF00126">
    <property type="entry name" value="HTH_1"/>
    <property type="match status" value="1"/>
</dbReference>
<dbReference type="CDD" id="cd08423">
    <property type="entry name" value="PBP2_LTTR_like_6"/>
    <property type="match status" value="1"/>
</dbReference>
<proteinExistence type="inferred from homology"/>
<dbReference type="Gene3D" id="3.40.190.10">
    <property type="entry name" value="Periplasmic binding protein-like II"/>
    <property type="match status" value="2"/>
</dbReference>
<dbReference type="Proteomes" id="UP000182652">
    <property type="component" value="Unassembled WGS sequence"/>
</dbReference>
<name>A0A1H4NPL8_9MICC</name>